<dbReference type="GO" id="GO:0005351">
    <property type="term" value="F:carbohydrate:proton symporter activity"/>
    <property type="evidence" value="ECO:0007669"/>
    <property type="project" value="TreeGrafter"/>
</dbReference>
<dbReference type="Proteomes" id="UP000012174">
    <property type="component" value="Unassembled WGS sequence"/>
</dbReference>
<keyword evidence="9" id="KW-0762">Sugar transport</keyword>
<dbReference type="InterPro" id="IPR005828">
    <property type="entry name" value="MFS_sugar_transport-like"/>
</dbReference>
<evidence type="ECO:0000259" key="8">
    <source>
        <dbReference type="PROSITE" id="PS50850"/>
    </source>
</evidence>
<evidence type="ECO:0000256" key="3">
    <source>
        <dbReference type="ARBA" id="ARBA00022692"/>
    </source>
</evidence>
<dbReference type="InterPro" id="IPR005829">
    <property type="entry name" value="Sugar_transporter_CS"/>
</dbReference>
<feature type="transmembrane region" description="Helical" evidence="7">
    <location>
        <begin position="396"/>
        <end position="424"/>
    </location>
</feature>
<dbReference type="PROSITE" id="PS00217">
    <property type="entry name" value="SUGAR_TRANSPORT_2"/>
    <property type="match status" value="1"/>
</dbReference>
<dbReference type="SUPFAM" id="SSF103473">
    <property type="entry name" value="MFS general substrate transporter"/>
    <property type="match status" value="1"/>
</dbReference>
<dbReference type="HOGENOM" id="CLU_001265_11_0_1"/>
<evidence type="ECO:0000256" key="2">
    <source>
        <dbReference type="ARBA" id="ARBA00010992"/>
    </source>
</evidence>
<evidence type="ECO:0000313" key="9">
    <source>
        <dbReference type="EMBL" id="EMR66690.1"/>
    </source>
</evidence>
<evidence type="ECO:0000256" key="5">
    <source>
        <dbReference type="ARBA" id="ARBA00023136"/>
    </source>
</evidence>
<evidence type="ECO:0000256" key="1">
    <source>
        <dbReference type="ARBA" id="ARBA00004141"/>
    </source>
</evidence>
<protein>
    <submittedName>
        <fullName evidence="9">Putative sugar transporter protein</fullName>
    </submittedName>
</protein>
<dbReference type="Pfam" id="PF00083">
    <property type="entry name" value="Sugar_tr"/>
    <property type="match status" value="1"/>
</dbReference>
<dbReference type="InterPro" id="IPR036259">
    <property type="entry name" value="MFS_trans_sf"/>
</dbReference>
<feature type="transmembrane region" description="Helical" evidence="7">
    <location>
        <begin position="140"/>
        <end position="173"/>
    </location>
</feature>
<feature type="transmembrane region" description="Helical" evidence="7">
    <location>
        <begin position="371"/>
        <end position="390"/>
    </location>
</feature>
<evidence type="ECO:0000313" key="10">
    <source>
        <dbReference type="Proteomes" id="UP000012174"/>
    </source>
</evidence>
<dbReference type="eggNOG" id="KOG0254">
    <property type="taxonomic scope" value="Eukaryota"/>
</dbReference>
<dbReference type="PANTHER" id="PTHR48022">
    <property type="entry name" value="PLASTIDIC GLUCOSE TRANSPORTER 4"/>
    <property type="match status" value="1"/>
</dbReference>
<dbReference type="Gene3D" id="1.20.1250.20">
    <property type="entry name" value="MFS general substrate transporter like domains"/>
    <property type="match status" value="1"/>
</dbReference>
<dbReference type="InterPro" id="IPR020846">
    <property type="entry name" value="MFS_dom"/>
</dbReference>
<dbReference type="OrthoDB" id="6612291at2759"/>
<feature type="transmembrane region" description="Helical" evidence="7">
    <location>
        <begin position="220"/>
        <end position="237"/>
    </location>
</feature>
<dbReference type="AlphaFoldDB" id="M7TIZ8"/>
<dbReference type="InterPro" id="IPR050360">
    <property type="entry name" value="MFS_Sugar_Transporters"/>
</dbReference>
<evidence type="ECO:0000256" key="6">
    <source>
        <dbReference type="SAM" id="MobiDB-lite"/>
    </source>
</evidence>
<gene>
    <name evidence="9" type="ORF">UCREL1_6319</name>
</gene>
<dbReference type="KEGG" id="ela:UCREL1_6319"/>
<dbReference type="GO" id="GO:0016020">
    <property type="term" value="C:membrane"/>
    <property type="evidence" value="ECO:0007669"/>
    <property type="project" value="UniProtKB-SubCell"/>
</dbReference>
<feature type="transmembrane region" description="Helical" evidence="7">
    <location>
        <begin position="185"/>
        <end position="208"/>
    </location>
</feature>
<feature type="transmembrane region" description="Helical" evidence="7">
    <location>
        <begin position="307"/>
        <end position="326"/>
    </location>
</feature>
<keyword evidence="4 7" id="KW-1133">Transmembrane helix</keyword>
<dbReference type="OMA" id="INHEREF"/>
<dbReference type="PANTHER" id="PTHR48022:SF68">
    <property type="entry name" value="MAJOR FACILITATOR SUPERFAMILY (MFS) PROFILE DOMAIN-CONTAINING PROTEIN-RELATED"/>
    <property type="match status" value="1"/>
</dbReference>
<evidence type="ECO:0000256" key="4">
    <source>
        <dbReference type="ARBA" id="ARBA00022989"/>
    </source>
</evidence>
<dbReference type="PROSITE" id="PS50850">
    <property type="entry name" value="MFS"/>
    <property type="match status" value="1"/>
</dbReference>
<organism evidence="9 10">
    <name type="scientific">Eutypa lata (strain UCR-EL1)</name>
    <name type="common">Grapevine dieback disease fungus</name>
    <name type="synonym">Eutypa armeniacae</name>
    <dbReference type="NCBI Taxonomy" id="1287681"/>
    <lineage>
        <taxon>Eukaryota</taxon>
        <taxon>Fungi</taxon>
        <taxon>Dikarya</taxon>
        <taxon>Ascomycota</taxon>
        <taxon>Pezizomycotina</taxon>
        <taxon>Sordariomycetes</taxon>
        <taxon>Xylariomycetidae</taxon>
        <taxon>Xylariales</taxon>
        <taxon>Diatrypaceae</taxon>
        <taxon>Eutypa</taxon>
    </lineage>
</organism>
<comment type="similarity">
    <text evidence="2">Belongs to the major facilitator superfamily. Sugar transporter (TC 2.A.1.1) family.</text>
</comment>
<dbReference type="EMBL" id="KB706601">
    <property type="protein sequence ID" value="EMR66690.1"/>
    <property type="molecule type" value="Genomic_DNA"/>
</dbReference>
<feature type="domain" description="Major facilitator superfamily (MFS) profile" evidence="8">
    <location>
        <begin position="1"/>
        <end position="492"/>
    </location>
</feature>
<keyword evidence="10" id="KW-1185">Reference proteome</keyword>
<reference evidence="10" key="1">
    <citation type="journal article" date="2013" name="Genome Announc.">
        <title>Draft genome sequence of the grapevine dieback fungus Eutypa lata UCR-EL1.</title>
        <authorList>
            <person name="Blanco-Ulate B."/>
            <person name="Rolshausen P.E."/>
            <person name="Cantu D."/>
        </authorList>
    </citation>
    <scope>NUCLEOTIDE SEQUENCE [LARGE SCALE GENOMIC DNA]</scope>
    <source>
        <strain evidence="10">UCR-EL1</strain>
    </source>
</reference>
<keyword evidence="3 7" id="KW-0812">Transmembrane</keyword>
<feature type="transmembrane region" description="Helical" evidence="7">
    <location>
        <begin position="470"/>
        <end position="488"/>
    </location>
</feature>
<keyword evidence="9" id="KW-0813">Transport</keyword>
<dbReference type="PROSITE" id="PS00216">
    <property type="entry name" value="SUGAR_TRANSPORT_1"/>
    <property type="match status" value="1"/>
</dbReference>
<name>M7TIZ8_EUTLA</name>
<keyword evidence="5 7" id="KW-0472">Membrane</keyword>
<proteinExistence type="inferred from homology"/>
<feature type="transmembrane region" description="Helical" evidence="7">
    <location>
        <begin position="436"/>
        <end position="458"/>
    </location>
</feature>
<sequence length="528" mass="57646">MAANTRLSSDDKTGAVHVDNPELDQMSDSAKDDGATEAARVTVAPAEHLGLVKTIKTYKRASFFCVCAAVGALSDGYQVQMSGSIVALPGFVRTFGELQPSGEYVIDPQYLALWGALKNVSAMFGAGIGSYPADRFGRRWMIFFVQIIMIGAAILEQFAGFSIGLAQCCINVYISEMAPTGGRGALMSLVQLFYAIGQFLSSVSLNVVSQDVPEHWRHAVLSQFAFCGVALVAWLILPESARWHCVQGREAECKKILQKTNGKVQGYDVDQEYNRMLVEIQNVKVTAEMRSGGSYLDVFRGTNLRRLVISFLPWHWQVAIGVPIIGTYSSYFYDMAGLSNPFNGTVATNVVTIVMLFIAVPLVERLGRRTLLIWCAPISIGSLIIMGGVLRTDGPAVGAVLIAMACVWTIGYNLSAGPMGYIYVAETSTTRLRAKTTGIAIMGIQAMAAVYVYIAPLMLNAPKLGLSNTVFFWAGTGTLVYILVWLLVPETKGRSFAELDKLFELRIPAWRFAETKVEVDDVPESRRV</sequence>
<feature type="transmembrane region" description="Helical" evidence="7">
    <location>
        <begin position="346"/>
        <end position="364"/>
    </location>
</feature>
<accession>M7TIZ8</accession>
<evidence type="ECO:0000256" key="7">
    <source>
        <dbReference type="SAM" id="Phobius"/>
    </source>
</evidence>
<feature type="region of interest" description="Disordered" evidence="6">
    <location>
        <begin position="1"/>
        <end position="31"/>
    </location>
</feature>
<comment type="subcellular location">
    <subcellularLocation>
        <location evidence="1">Membrane</location>
        <topology evidence="1">Multi-pass membrane protein</topology>
    </subcellularLocation>
</comment>